<feature type="domain" description="Ribosomal RNA adenine methylase transferase N-terminal" evidence="10">
    <location>
        <begin position="50"/>
        <end position="221"/>
    </location>
</feature>
<keyword evidence="3 7" id="KW-0489">Methyltransferase</keyword>
<dbReference type="NCBIfam" id="TIGR00755">
    <property type="entry name" value="ksgA"/>
    <property type="match status" value="1"/>
</dbReference>
<dbReference type="PROSITE" id="PS01131">
    <property type="entry name" value="RRNA_A_DIMETH"/>
    <property type="match status" value="1"/>
</dbReference>
<evidence type="ECO:0000256" key="9">
    <source>
        <dbReference type="SAM" id="MobiDB-lite"/>
    </source>
</evidence>
<keyword evidence="12" id="KW-1185">Reference proteome</keyword>
<evidence type="ECO:0000256" key="5">
    <source>
        <dbReference type="ARBA" id="ARBA00022691"/>
    </source>
</evidence>
<proteinExistence type="inferred from homology"/>
<feature type="binding site" evidence="7 8">
    <location>
        <position position="45"/>
    </location>
    <ligand>
        <name>S-adenosyl-L-methionine</name>
        <dbReference type="ChEBI" id="CHEBI:59789"/>
    </ligand>
</feature>
<dbReference type="InterPro" id="IPR020598">
    <property type="entry name" value="rRNA_Ade_methylase_Trfase_N"/>
</dbReference>
<keyword evidence="5 7" id="KW-0949">S-adenosyl-L-methionine</keyword>
<keyword evidence="4 7" id="KW-0808">Transferase</keyword>
<comment type="subcellular location">
    <subcellularLocation>
        <location evidence="7">Cytoplasm</location>
    </subcellularLocation>
</comment>
<dbReference type="PANTHER" id="PTHR11727">
    <property type="entry name" value="DIMETHYLADENOSINE TRANSFERASE"/>
    <property type="match status" value="1"/>
</dbReference>
<dbReference type="FunFam" id="1.10.8.100:FF:000001">
    <property type="entry name" value="Ribosomal RNA small subunit methyltransferase A"/>
    <property type="match status" value="1"/>
</dbReference>
<dbReference type="InterPro" id="IPR023165">
    <property type="entry name" value="rRNA_Ade_diMease-like_C"/>
</dbReference>
<feature type="region of interest" description="Disordered" evidence="9">
    <location>
        <begin position="1"/>
        <end position="35"/>
    </location>
</feature>
<comment type="catalytic activity">
    <reaction evidence="7">
        <text>adenosine(1518)/adenosine(1519) in 16S rRNA + 4 S-adenosyl-L-methionine = N(6)-dimethyladenosine(1518)/N(6)-dimethyladenosine(1519) in 16S rRNA + 4 S-adenosyl-L-homocysteine + 4 H(+)</text>
        <dbReference type="Rhea" id="RHEA:19609"/>
        <dbReference type="Rhea" id="RHEA-COMP:10232"/>
        <dbReference type="Rhea" id="RHEA-COMP:10233"/>
        <dbReference type="ChEBI" id="CHEBI:15378"/>
        <dbReference type="ChEBI" id="CHEBI:57856"/>
        <dbReference type="ChEBI" id="CHEBI:59789"/>
        <dbReference type="ChEBI" id="CHEBI:74411"/>
        <dbReference type="ChEBI" id="CHEBI:74493"/>
        <dbReference type="EC" id="2.1.1.182"/>
    </reaction>
</comment>
<feature type="binding site" evidence="7 8">
    <location>
        <position position="136"/>
    </location>
    <ligand>
        <name>S-adenosyl-L-methionine</name>
        <dbReference type="ChEBI" id="CHEBI:59789"/>
    </ligand>
</feature>
<organism evidence="11 12">
    <name type="scientific">Dokdonella immobilis</name>
    <dbReference type="NCBI Taxonomy" id="578942"/>
    <lineage>
        <taxon>Bacteria</taxon>
        <taxon>Pseudomonadati</taxon>
        <taxon>Pseudomonadota</taxon>
        <taxon>Gammaproteobacteria</taxon>
        <taxon>Lysobacterales</taxon>
        <taxon>Rhodanobacteraceae</taxon>
        <taxon>Dokdonella</taxon>
    </lineage>
</organism>
<evidence type="ECO:0000256" key="2">
    <source>
        <dbReference type="ARBA" id="ARBA00022552"/>
    </source>
</evidence>
<protein>
    <recommendedName>
        <fullName evidence="7">Ribosomal RNA small subunit methyltransferase A</fullName>
        <ecNumber evidence="7">2.1.1.182</ecNumber>
    </recommendedName>
    <alternativeName>
        <fullName evidence="7">16S rRNA (adenine(1518)-N(6)/adenine(1519)-N(6))-dimethyltransferase</fullName>
    </alternativeName>
    <alternativeName>
        <fullName evidence="7">16S rRNA dimethyladenosine transferase</fullName>
    </alternativeName>
    <alternativeName>
        <fullName evidence="7">16S rRNA dimethylase</fullName>
    </alternativeName>
    <alternativeName>
        <fullName evidence="7">S-adenosylmethionine-6-N', N'-adenosyl(rRNA) dimethyltransferase</fullName>
    </alternativeName>
</protein>
<dbReference type="EMBL" id="FOVF01000006">
    <property type="protein sequence ID" value="SFN16966.1"/>
    <property type="molecule type" value="Genomic_DNA"/>
</dbReference>
<dbReference type="PANTHER" id="PTHR11727:SF7">
    <property type="entry name" value="DIMETHYLADENOSINE TRANSFERASE-RELATED"/>
    <property type="match status" value="1"/>
</dbReference>
<keyword evidence="6 7" id="KW-0694">RNA-binding</keyword>
<dbReference type="InterPro" id="IPR001737">
    <property type="entry name" value="KsgA/Erm"/>
</dbReference>
<dbReference type="Gene3D" id="3.40.50.150">
    <property type="entry name" value="Vaccinia Virus protein VP39"/>
    <property type="match status" value="1"/>
</dbReference>
<dbReference type="SUPFAM" id="SSF53335">
    <property type="entry name" value="S-adenosyl-L-methionine-dependent methyltransferases"/>
    <property type="match status" value="1"/>
</dbReference>
<keyword evidence="2 7" id="KW-0698">rRNA processing</keyword>
<feature type="binding site" evidence="7 8">
    <location>
        <position position="91"/>
    </location>
    <ligand>
        <name>S-adenosyl-L-methionine</name>
        <dbReference type="ChEBI" id="CHEBI:59789"/>
    </ligand>
</feature>
<dbReference type="Proteomes" id="UP000198575">
    <property type="component" value="Unassembled WGS sequence"/>
</dbReference>
<dbReference type="GO" id="GO:0003723">
    <property type="term" value="F:RNA binding"/>
    <property type="evidence" value="ECO:0007669"/>
    <property type="project" value="UniProtKB-UniRule"/>
</dbReference>
<dbReference type="HAMAP" id="MF_00607">
    <property type="entry name" value="16SrRNA_methyltr_A"/>
    <property type="match status" value="1"/>
</dbReference>
<evidence type="ECO:0000256" key="6">
    <source>
        <dbReference type="ARBA" id="ARBA00022884"/>
    </source>
</evidence>
<dbReference type="GO" id="GO:0052908">
    <property type="term" value="F:16S rRNA (adenine(1518)-N(6)/adenine(1519)-N(6))-dimethyltransferase activity"/>
    <property type="evidence" value="ECO:0007669"/>
    <property type="project" value="UniProtKB-EC"/>
</dbReference>
<dbReference type="GO" id="GO:0005829">
    <property type="term" value="C:cytosol"/>
    <property type="evidence" value="ECO:0007669"/>
    <property type="project" value="TreeGrafter"/>
</dbReference>
<evidence type="ECO:0000256" key="8">
    <source>
        <dbReference type="PROSITE-ProRule" id="PRU01026"/>
    </source>
</evidence>
<dbReference type="InterPro" id="IPR011530">
    <property type="entry name" value="rRNA_adenine_dimethylase"/>
</dbReference>
<name>A0A1I4WUX0_9GAMM</name>
<dbReference type="STRING" id="578942.SAMN05216289_10641"/>
<evidence type="ECO:0000256" key="7">
    <source>
        <dbReference type="HAMAP-Rule" id="MF_00607"/>
    </source>
</evidence>
<comment type="function">
    <text evidence="7">Specifically dimethylates two adjacent adenosines (A1518 and A1519) in the loop of a conserved hairpin near the 3'-end of 16S rRNA in the 30S particle. May play a critical role in biogenesis of 30S subunits.</text>
</comment>
<dbReference type="InterPro" id="IPR020596">
    <property type="entry name" value="rRNA_Ade_Mease_Trfase_CS"/>
</dbReference>
<evidence type="ECO:0000313" key="11">
    <source>
        <dbReference type="EMBL" id="SFN16966.1"/>
    </source>
</evidence>
<feature type="binding site" evidence="7 8">
    <location>
        <position position="70"/>
    </location>
    <ligand>
        <name>S-adenosyl-L-methionine</name>
        <dbReference type="ChEBI" id="CHEBI:59789"/>
    </ligand>
</feature>
<sequence length="291" mass="31330">MLCTGCADPGSPCPATTSDEPLRPTSPSSSDTPHVTRKRFGQHFLHDAGIIARIVQAVDPKPGQRIVEIGPGDGAITLPLLRKAGRLTVIELDRDLVPRIAARSAGIGELEIIQADVLTVDFTALAGAERLRVVGNLPYNISSPILFHCIDHLDAIEDMHFMLQKEVVDRMAAAPGSKTYGRLSVMLQLACRVEPLLPVPPGSFRPPPKVDSAVVRLLPRPREERPIADQAAIARLVRAAFGQRRKTLSNSLDGLAGNDDLLAAGIDPRSRAEQLAPEAFVRLARLLASRG</sequence>
<comment type="similarity">
    <text evidence="7">Belongs to the class I-like SAM-binding methyltransferase superfamily. rRNA adenine N(6)-methyltransferase family. RsmA subfamily.</text>
</comment>
<dbReference type="Pfam" id="PF00398">
    <property type="entry name" value="RrnaAD"/>
    <property type="match status" value="1"/>
</dbReference>
<feature type="compositionally biased region" description="Polar residues" evidence="9">
    <location>
        <begin position="14"/>
        <end position="33"/>
    </location>
</feature>
<feature type="binding site" evidence="7 8">
    <location>
        <position position="43"/>
    </location>
    <ligand>
        <name>S-adenosyl-L-methionine</name>
        <dbReference type="ChEBI" id="CHEBI:59789"/>
    </ligand>
</feature>
<dbReference type="Gene3D" id="1.10.8.100">
    <property type="entry name" value="Ribosomal RNA adenine dimethylase-like, domain 2"/>
    <property type="match status" value="1"/>
</dbReference>
<dbReference type="InterPro" id="IPR029063">
    <property type="entry name" value="SAM-dependent_MTases_sf"/>
</dbReference>
<dbReference type="SMART" id="SM00650">
    <property type="entry name" value="rADc"/>
    <property type="match status" value="1"/>
</dbReference>
<dbReference type="EC" id="2.1.1.182" evidence="7"/>
<evidence type="ECO:0000256" key="3">
    <source>
        <dbReference type="ARBA" id="ARBA00022603"/>
    </source>
</evidence>
<evidence type="ECO:0000256" key="1">
    <source>
        <dbReference type="ARBA" id="ARBA00022490"/>
    </source>
</evidence>
<gene>
    <name evidence="7" type="primary">rsmA</name>
    <name evidence="7" type="synonym">ksgA</name>
    <name evidence="11" type="ORF">SAMN05216289_10641</name>
</gene>
<evidence type="ECO:0000313" key="12">
    <source>
        <dbReference type="Proteomes" id="UP000198575"/>
    </source>
</evidence>
<dbReference type="OrthoDB" id="9814755at2"/>
<evidence type="ECO:0000259" key="10">
    <source>
        <dbReference type="SMART" id="SM00650"/>
    </source>
</evidence>
<evidence type="ECO:0000256" key="4">
    <source>
        <dbReference type="ARBA" id="ARBA00022679"/>
    </source>
</evidence>
<reference evidence="11 12" key="1">
    <citation type="submission" date="2016-10" db="EMBL/GenBank/DDBJ databases">
        <authorList>
            <person name="de Groot N.N."/>
        </authorList>
    </citation>
    <scope>NUCLEOTIDE SEQUENCE [LARGE SCALE GENOMIC DNA]</scope>
    <source>
        <strain evidence="11 12">CGMCC 1.7659</strain>
    </source>
</reference>
<keyword evidence="1 7" id="KW-0963">Cytoplasm</keyword>
<feature type="binding site" evidence="7 8">
    <location>
        <position position="116"/>
    </location>
    <ligand>
        <name>S-adenosyl-L-methionine</name>
        <dbReference type="ChEBI" id="CHEBI:59789"/>
    </ligand>
</feature>
<dbReference type="AlphaFoldDB" id="A0A1I4WUX0"/>
<dbReference type="CDD" id="cd02440">
    <property type="entry name" value="AdoMet_MTases"/>
    <property type="match status" value="1"/>
</dbReference>
<accession>A0A1I4WUX0</accession>
<dbReference type="PROSITE" id="PS51689">
    <property type="entry name" value="SAM_RNA_A_N6_MT"/>
    <property type="match status" value="1"/>
</dbReference>